<evidence type="ECO:0000313" key="4">
    <source>
        <dbReference type="Proteomes" id="UP000186136"/>
    </source>
</evidence>
<feature type="region of interest" description="Disordered" evidence="2">
    <location>
        <begin position="211"/>
        <end position="264"/>
    </location>
</feature>
<comment type="caution">
    <text evidence="3">The sequence shown here is derived from an EMBL/GenBank/DDBJ whole genome shotgun (WGS) entry which is preliminary data.</text>
</comment>
<dbReference type="OrthoDB" id="3997597at2759"/>
<name>A0A1Q2YDF3_9ASCO</name>
<dbReference type="AlphaFoldDB" id="A0A1Q2YDF3"/>
<feature type="coiled-coil region" evidence="1">
    <location>
        <begin position="109"/>
        <end position="178"/>
    </location>
</feature>
<accession>A0A1Q2YDF3</accession>
<protein>
    <submittedName>
        <fullName evidence="3">Uncharacterized protein</fullName>
    </submittedName>
</protein>
<gene>
    <name evidence="3" type="ORF">PMKS-001074</name>
</gene>
<proteinExistence type="predicted"/>
<evidence type="ECO:0000313" key="3">
    <source>
        <dbReference type="EMBL" id="GAV27606.1"/>
    </source>
</evidence>
<organism evidence="3 4">
    <name type="scientific">Pichia membranifaciens</name>
    <dbReference type="NCBI Taxonomy" id="4926"/>
    <lineage>
        <taxon>Eukaryota</taxon>
        <taxon>Fungi</taxon>
        <taxon>Dikarya</taxon>
        <taxon>Ascomycota</taxon>
        <taxon>Saccharomycotina</taxon>
        <taxon>Pichiomycetes</taxon>
        <taxon>Pichiales</taxon>
        <taxon>Pichiaceae</taxon>
        <taxon>Pichia</taxon>
    </lineage>
</organism>
<keyword evidence="1" id="KW-0175">Coiled coil</keyword>
<dbReference type="Proteomes" id="UP000186136">
    <property type="component" value="Unassembled WGS sequence"/>
</dbReference>
<keyword evidence="4" id="KW-1185">Reference proteome</keyword>
<feature type="compositionally biased region" description="Basic and acidic residues" evidence="2">
    <location>
        <begin position="241"/>
        <end position="258"/>
    </location>
</feature>
<evidence type="ECO:0000256" key="2">
    <source>
        <dbReference type="SAM" id="MobiDB-lite"/>
    </source>
</evidence>
<sequence length="282" mass="33220">MCDETERWYAQPKNETFEHDFAPTNVVDENYTEEEHDDGEMNELVGYCLCLERNNAYLLQLIEKYEQVSFKKRYNELLASNVKLQKEYTRLKSSNSKIYTSYCDILEEIKKVKSENGDLKKKISQAREEFRAKNTETVKTEEEVKKLRAINDSNNHKLSDLRKNSVTLQRHIMEKENEIAKLKGINIATKLKLERAENLILKGQGITEKEQNYSKEQNSEVELDLEEERPLPDLENGAAEKPIDKENYKDERRSRDANENEFEEQDTIALLMQKYQNKTFVT</sequence>
<reference evidence="3 4" key="1">
    <citation type="submission" date="2016-08" db="EMBL/GenBank/DDBJ databases">
        <title>Whole genome shotgun sequence of Pichia membranifaciens KS47-1.</title>
        <authorList>
            <person name="Konishi M."/>
            <person name="Ishida M."/>
            <person name="Arakawa T."/>
            <person name="Kato Y."/>
            <person name="Horiuchi J."/>
        </authorList>
    </citation>
    <scope>NUCLEOTIDE SEQUENCE [LARGE SCALE GENOMIC DNA]</scope>
    <source>
        <strain evidence="3 4">KS47-1</strain>
    </source>
</reference>
<evidence type="ECO:0000256" key="1">
    <source>
        <dbReference type="SAM" id="Coils"/>
    </source>
</evidence>
<dbReference type="EMBL" id="BDGI01000041">
    <property type="protein sequence ID" value="GAV27606.1"/>
    <property type="molecule type" value="Genomic_DNA"/>
</dbReference>